<evidence type="ECO:0000313" key="8">
    <source>
        <dbReference type="Proteomes" id="UP000468687"/>
    </source>
</evidence>
<dbReference type="PANTHER" id="PTHR30461:SF23">
    <property type="entry name" value="DNA RECOMBINASE-RELATED"/>
    <property type="match status" value="1"/>
</dbReference>
<dbReference type="Gene3D" id="3.40.50.1390">
    <property type="entry name" value="Resolvase, N-terminal catalytic domain"/>
    <property type="match status" value="1"/>
</dbReference>
<dbReference type="GO" id="GO:0000150">
    <property type="term" value="F:DNA strand exchange activity"/>
    <property type="evidence" value="ECO:0007669"/>
    <property type="project" value="InterPro"/>
</dbReference>
<evidence type="ECO:0000256" key="1">
    <source>
        <dbReference type="ARBA" id="ARBA00022908"/>
    </source>
</evidence>
<dbReference type="PANTHER" id="PTHR30461">
    <property type="entry name" value="DNA-INVERTASE FROM LAMBDOID PROPHAGE"/>
    <property type="match status" value="1"/>
</dbReference>
<dbReference type="RefSeq" id="WP_163770143.1">
    <property type="nucleotide sequence ID" value="NZ_JAAGXA010000001.1"/>
</dbReference>
<gene>
    <name evidence="7" type="ORF">G3T38_00615</name>
</gene>
<dbReference type="AlphaFoldDB" id="A0A6P0HDB6"/>
<sequence length="129" mass="13971">MSLLAHDPAPIAVSYLRVSTKDQASRGGLAEGLSIPAQRDATRLKADALGAHIVEEFVDAGESGRSADRPQLQKMLQYLTEHHVDLVIVHKIDRLVRSRADDVAINLAIRQAGARLVSVTENVDETPQG</sequence>
<dbReference type="PROSITE" id="PS51736">
    <property type="entry name" value="RECOMBINASES_3"/>
    <property type="match status" value="1"/>
</dbReference>
<dbReference type="CDD" id="cd00338">
    <property type="entry name" value="Ser_Recombinase"/>
    <property type="match status" value="1"/>
</dbReference>
<evidence type="ECO:0000256" key="3">
    <source>
        <dbReference type="ARBA" id="ARBA00023172"/>
    </source>
</evidence>
<proteinExistence type="predicted"/>
<keyword evidence="3" id="KW-0233">DNA recombination</keyword>
<keyword evidence="1" id="KW-0229">DNA integration</keyword>
<dbReference type="Pfam" id="PF00239">
    <property type="entry name" value="Resolvase"/>
    <property type="match status" value="1"/>
</dbReference>
<dbReference type="EMBL" id="JAAGXA010000001">
    <property type="protein sequence ID" value="NEN76773.1"/>
    <property type="molecule type" value="Genomic_DNA"/>
</dbReference>
<dbReference type="Proteomes" id="UP000468687">
    <property type="component" value="Unassembled WGS sequence"/>
</dbReference>
<evidence type="ECO:0000256" key="5">
    <source>
        <dbReference type="PROSITE-ProRule" id="PRU10137"/>
    </source>
</evidence>
<dbReference type="InterPro" id="IPR036162">
    <property type="entry name" value="Resolvase-like_N_sf"/>
</dbReference>
<reference evidence="7 8" key="1">
    <citation type="journal article" date="2014" name="Int. J. Syst. Evol. Microbiol.">
        <title>Nocardioides zeae sp. nov., isolated from the stem of Zea mays.</title>
        <authorList>
            <person name="Glaeser S.P."/>
            <person name="McInroy J.A."/>
            <person name="Busse H.J."/>
            <person name="Kampfer P."/>
        </authorList>
    </citation>
    <scope>NUCLEOTIDE SEQUENCE [LARGE SCALE GENOMIC DNA]</scope>
    <source>
        <strain evidence="7 8">JCM 30728</strain>
    </source>
</reference>
<evidence type="ECO:0000256" key="4">
    <source>
        <dbReference type="PIRSR" id="PIRSR606118-50"/>
    </source>
</evidence>
<dbReference type="InterPro" id="IPR006119">
    <property type="entry name" value="Resolv_N"/>
</dbReference>
<comment type="caution">
    <text evidence="7">The sequence shown here is derived from an EMBL/GenBank/DDBJ whole genome shotgun (WGS) entry which is preliminary data.</text>
</comment>
<name>A0A6P0HDB6_9ACTN</name>
<accession>A0A6P0HDB6</accession>
<dbReference type="GO" id="GO:0015074">
    <property type="term" value="P:DNA integration"/>
    <property type="evidence" value="ECO:0007669"/>
    <property type="project" value="UniProtKB-KW"/>
</dbReference>
<organism evidence="7 8">
    <name type="scientific">Nocardioides zeae</name>
    <dbReference type="NCBI Taxonomy" id="1457234"/>
    <lineage>
        <taxon>Bacteria</taxon>
        <taxon>Bacillati</taxon>
        <taxon>Actinomycetota</taxon>
        <taxon>Actinomycetes</taxon>
        <taxon>Propionibacteriales</taxon>
        <taxon>Nocardioidaceae</taxon>
        <taxon>Nocardioides</taxon>
    </lineage>
</organism>
<evidence type="ECO:0000256" key="2">
    <source>
        <dbReference type="ARBA" id="ARBA00023125"/>
    </source>
</evidence>
<keyword evidence="8" id="KW-1185">Reference proteome</keyword>
<evidence type="ECO:0000313" key="7">
    <source>
        <dbReference type="EMBL" id="NEN76773.1"/>
    </source>
</evidence>
<dbReference type="SUPFAM" id="SSF53041">
    <property type="entry name" value="Resolvase-like"/>
    <property type="match status" value="1"/>
</dbReference>
<protein>
    <submittedName>
        <fullName evidence="7">Recombinase family protein</fullName>
    </submittedName>
</protein>
<dbReference type="InterPro" id="IPR006118">
    <property type="entry name" value="Recombinase_CS"/>
</dbReference>
<evidence type="ECO:0000259" key="6">
    <source>
        <dbReference type="PROSITE" id="PS51736"/>
    </source>
</evidence>
<dbReference type="PROSITE" id="PS00397">
    <property type="entry name" value="RECOMBINASES_1"/>
    <property type="match status" value="1"/>
</dbReference>
<dbReference type="InterPro" id="IPR050639">
    <property type="entry name" value="SSR_resolvase"/>
</dbReference>
<keyword evidence="2" id="KW-0238">DNA-binding</keyword>
<feature type="domain" description="Resolvase/invertase-type recombinase catalytic" evidence="6">
    <location>
        <begin position="11"/>
        <end position="129"/>
    </location>
</feature>
<feature type="active site" description="O-(5'-phospho-DNA)-serine intermediate" evidence="4 5">
    <location>
        <position position="19"/>
    </location>
</feature>
<dbReference type="GO" id="GO:0003677">
    <property type="term" value="F:DNA binding"/>
    <property type="evidence" value="ECO:0007669"/>
    <property type="project" value="UniProtKB-KW"/>
</dbReference>
<dbReference type="SMART" id="SM00857">
    <property type="entry name" value="Resolvase"/>
    <property type="match status" value="1"/>
</dbReference>